<dbReference type="Proteomes" id="UP000533598">
    <property type="component" value="Unassembled WGS sequence"/>
</dbReference>
<accession>A0A7W7FYI0</accession>
<reference evidence="1 2" key="1">
    <citation type="submission" date="2020-08" db="EMBL/GenBank/DDBJ databases">
        <title>Sequencing the genomes of 1000 actinobacteria strains.</title>
        <authorList>
            <person name="Klenk H.-P."/>
        </authorList>
    </citation>
    <scope>NUCLEOTIDE SEQUENCE [LARGE SCALE GENOMIC DNA]</scope>
    <source>
        <strain evidence="1 2">DSM 44230</strain>
    </source>
</reference>
<dbReference type="RefSeq" id="WP_185008435.1">
    <property type="nucleotide sequence ID" value="NZ_BAAAUI010000014.1"/>
</dbReference>
<dbReference type="AlphaFoldDB" id="A0A7W7FYI0"/>
<dbReference type="EMBL" id="JACHMH010000001">
    <property type="protein sequence ID" value="MBB4681683.1"/>
    <property type="molecule type" value="Genomic_DNA"/>
</dbReference>
<dbReference type="NCBIfam" id="TIGR02453">
    <property type="entry name" value="TIGR02453 family protein"/>
    <property type="match status" value="1"/>
</dbReference>
<comment type="caution">
    <text evidence="1">The sequence shown here is derived from an EMBL/GenBank/DDBJ whole genome shotgun (WGS) entry which is preliminary data.</text>
</comment>
<gene>
    <name evidence="1" type="ORF">HNR67_007801</name>
</gene>
<organism evidence="1 2">
    <name type="scientific">Crossiella cryophila</name>
    <dbReference type="NCBI Taxonomy" id="43355"/>
    <lineage>
        <taxon>Bacteria</taxon>
        <taxon>Bacillati</taxon>
        <taxon>Actinomycetota</taxon>
        <taxon>Actinomycetes</taxon>
        <taxon>Pseudonocardiales</taxon>
        <taxon>Pseudonocardiaceae</taxon>
        <taxon>Crossiella</taxon>
    </lineage>
</organism>
<dbReference type="Pfam" id="PF09365">
    <property type="entry name" value="DUF2461"/>
    <property type="match status" value="1"/>
</dbReference>
<evidence type="ECO:0000313" key="2">
    <source>
        <dbReference type="Proteomes" id="UP000533598"/>
    </source>
</evidence>
<proteinExistence type="predicted"/>
<dbReference type="InterPro" id="IPR012808">
    <property type="entry name" value="CHP02453"/>
</dbReference>
<dbReference type="InterPro" id="IPR015996">
    <property type="entry name" value="UCP028451"/>
</dbReference>
<dbReference type="PANTHER" id="PTHR36452:SF1">
    <property type="entry name" value="DUF2461 DOMAIN-CONTAINING PROTEIN"/>
    <property type="match status" value="1"/>
</dbReference>
<protein>
    <submittedName>
        <fullName evidence="1">Uncharacterized protein (TIGR02453 family)</fullName>
    </submittedName>
</protein>
<dbReference type="PIRSF" id="PIRSF028451">
    <property type="entry name" value="UCP028451"/>
    <property type="match status" value="1"/>
</dbReference>
<evidence type="ECO:0000313" key="1">
    <source>
        <dbReference type="EMBL" id="MBB4681683.1"/>
    </source>
</evidence>
<sequence length="217" mass="24949">MEFSGFGEYAVDFFDGLVADNSKSYWTDNKPVYDRDIRAPMERLLTELEPEFGAGKVFRPYRDVRFSKDKRPYKDHCGGVVEQGRGGGAWYVEVGAEGLMIGGGSFAMAPDQLARYRTAVDDERRGEQFRVILAKLVKKGWEVCGDVMKTKPRGADPEHPRLDLLRHRSIYVARRWPPDDDLHGPECLERVRLGWRELNAINEWCADHVGLSDQWRR</sequence>
<keyword evidence="2" id="KW-1185">Reference proteome</keyword>
<name>A0A7W7FYI0_9PSEU</name>
<dbReference type="PANTHER" id="PTHR36452">
    <property type="entry name" value="CHROMOSOME 12, WHOLE GENOME SHOTGUN SEQUENCE"/>
    <property type="match status" value="1"/>
</dbReference>